<accession>A0A2G5HP55</accession>
<proteinExistence type="predicted"/>
<reference evidence="2 4" key="2">
    <citation type="submission" date="2023-09" db="EMBL/GenBank/DDBJ databases">
        <title>Complete-Gapless Cercospora beticola genome.</title>
        <authorList>
            <person name="Wyatt N.A."/>
            <person name="Spanner R.E."/>
            <person name="Bolton M.D."/>
        </authorList>
    </citation>
    <scope>NUCLEOTIDE SEQUENCE [LARGE SCALE GENOMIC DNA]</scope>
    <source>
        <strain evidence="2">Cb09-40</strain>
    </source>
</reference>
<dbReference type="EMBL" id="LKMD01000104">
    <property type="protein sequence ID" value="PIA94320.1"/>
    <property type="molecule type" value="Genomic_DNA"/>
</dbReference>
<name>A0A2G5HP55_CERBT</name>
<protein>
    <submittedName>
        <fullName evidence="1">Uncharacterized protein</fullName>
    </submittedName>
</protein>
<dbReference type="Proteomes" id="UP001302367">
    <property type="component" value="Chromosome 6"/>
</dbReference>
<evidence type="ECO:0000313" key="1">
    <source>
        <dbReference type="EMBL" id="PIA94320.1"/>
    </source>
</evidence>
<reference evidence="1 3" key="1">
    <citation type="submission" date="2015-10" db="EMBL/GenBank/DDBJ databases">
        <title>The cercosporin biosynthetic gene cluster was horizontally transferred to several fungal lineages and shown to be expanded in Cercospora beticola based on microsynteny with recipient genomes.</title>
        <authorList>
            <person name="De Jonge R."/>
            <person name="Ebert M.K."/>
            <person name="Suttle J.C."/>
            <person name="Jurick Ii W.M."/>
            <person name="Secor G.A."/>
            <person name="Thomma B.P."/>
            <person name="Van De Peer Y."/>
            <person name="Bolton M.D."/>
        </authorList>
    </citation>
    <scope>NUCLEOTIDE SEQUENCE [LARGE SCALE GENOMIC DNA]</scope>
    <source>
        <strain evidence="1 3">09-40</strain>
    </source>
</reference>
<evidence type="ECO:0000313" key="3">
    <source>
        <dbReference type="Proteomes" id="UP000230605"/>
    </source>
</evidence>
<organism evidence="1 3">
    <name type="scientific">Cercospora beticola</name>
    <name type="common">Sugarbeet leaf spot fungus</name>
    <dbReference type="NCBI Taxonomy" id="122368"/>
    <lineage>
        <taxon>Eukaryota</taxon>
        <taxon>Fungi</taxon>
        <taxon>Dikarya</taxon>
        <taxon>Ascomycota</taxon>
        <taxon>Pezizomycotina</taxon>
        <taxon>Dothideomycetes</taxon>
        <taxon>Dothideomycetidae</taxon>
        <taxon>Mycosphaerellales</taxon>
        <taxon>Mycosphaerellaceae</taxon>
        <taxon>Cercospora</taxon>
    </lineage>
</organism>
<sequence length="154" mass="17319">MRSLLEGLGSSVVLPCTLILGRIVQYSGEQKRASDSALLEKWDVILCSLERWQGGAYTICRVLSVEQVQRAVWEEQASCLHLCPPACMNIHESILIGSAEDGSALLPQPPIEFHRKSADIVVELDRRNDPLYTLRTSVVNIRYTKDFLLTYKSE</sequence>
<gene>
    <name evidence="1" type="ORF">CB0940_08436</name>
    <name evidence="2" type="ORF">RHO25_009660</name>
</gene>
<dbReference type="EMBL" id="CP134189">
    <property type="protein sequence ID" value="WPB05012.1"/>
    <property type="molecule type" value="Genomic_DNA"/>
</dbReference>
<dbReference type="Proteomes" id="UP000230605">
    <property type="component" value="Chromosome 6"/>
</dbReference>
<evidence type="ECO:0000313" key="4">
    <source>
        <dbReference type="Proteomes" id="UP001302367"/>
    </source>
</evidence>
<dbReference type="AlphaFoldDB" id="A0A2G5HP55"/>
<evidence type="ECO:0000313" key="2">
    <source>
        <dbReference type="EMBL" id="WPB05012.1"/>
    </source>
</evidence>
<keyword evidence="4" id="KW-1185">Reference proteome</keyword>